<name>A0A180G776_PUCT1</name>
<feature type="compositionally biased region" description="Polar residues" evidence="1">
    <location>
        <begin position="234"/>
        <end position="245"/>
    </location>
</feature>
<reference evidence="3 4" key="3">
    <citation type="journal article" date="2017" name="G3 (Bethesda)">
        <title>Comparative analysis highlights variable genome content of wheat rusts and divergence of the mating loci.</title>
        <authorList>
            <person name="Cuomo C.A."/>
            <person name="Bakkeren G."/>
            <person name="Khalil H.B."/>
            <person name="Panwar V."/>
            <person name="Joly D."/>
            <person name="Linning R."/>
            <person name="Sakthikumar S."/>
            <person name="Song X."/>
            <person name="Adiconis X."/>
            <person name="Fan L."/>
            <person name="Goldberg J.M."/>
            <person name="Levin J.Z."/>
            <person name="Young S."/>
            <person name="Zeng Q."/>
            <person name="Anikster Y."/>
            <person name="Bruce M."/>
            <person name="Wang M."/>
            <person name="Yin C."/>
            <person name="McCallum B."/>
            <person name="Szabo L.J."/>
            <person name="Hulbert S."/>
            <person name="Chen X."/>
            <person name="Fellers J.P."/>
        </authorList>
    </citation>
    <scope>NUCLEOTIDE SEQUENCE</scope>
    <source>
        <strain evidence="4">Isolate 1-1 / race 1 (BBBD)</strain>
        <strain evidence="3">isolate 1-1 / race 1 (BBBD)</strain>
    </source>
</reference>
<feature type="region of interest" description="Disordered" evidence="1">
    <location>
        <begin position="225"/>
        <end position="246"/>
    </location>
</feature>
<accession>A0A180G776</accession>
<organism evidence="2">
    <name type="scientific">Puccinia triticina (isolate 1-1 / race 1 (BBBD))</name>
    <name type="common">Brown leaf rust fungus</name>
    <dbReference type="NCBI Taxonomy" id="630390"/>
    <lineage>
        <taxon>Eukaryota</taxon>
        <taxon>Fungi</taxon>
        <taxon>Dikarya</taxon>
        <taxon>Basidiomycota</taxon>
        <taxon>Pucciniomycotina</taxon>
        <taxon>Pucciniomycetes</taxon>
        <taxon>Pucciniales</taxon>
        <taxon>Pucciniaceae</taxon>
        <taxon>Puccinia</taxon>
    </lineage>
</organism>
<reference evidence="2" key="2">
    <citation type="submission" date="2016-05" db="EMBL/GenBank/DDBJ databases">
        <title>Comparative analysis highlights variable genome content of wheat rusts and divergence of the mating loci.</title>
        <authorList>
            <person name="Cuomo C.A."/>
            <person name="Bakkeren G."/>
            <person name="Szabo L."/>
            <person name="Khalil H."/>
            <person name="Joly D."/>
            <person name="Goldberg J."/>
            <person name="Young S."/>
            <person name="Zeng Q."/>
            <person name="Fellers J."/>
        </authorList>
    </citation>
    <scope>NUCLEOTIDE SEQUENCE [LARGE SCALE GENOMIC DNA]</scope>
    <source>
        <strain evidence="2">1-1 BBBD Race 1</strain>
    </source>
</reference>
<reference evidence="3" key="4">
    <citation type="submission" date="2025-05" db="UniProtKB">
        <authorList>
            <consortium name="EnsemblFungi"/>
        </authorList>
    </citation>
    <scope>IDENTIFICATION</scope>
    <source>
        <strain evidence="3">isolate 1-1 / race 1 (BBBD)</strain>
    </source>
</reference>
<dbReference type="EMBL" id="ADAS02000172">
    <property type="protein sequence ID" value="OAV88501.1"/>
    <property type="molecule type" value="Genomic_DNA"/>
</dbReference>
<protein>
    <submittedName>
        <fullName evidence="2 3">Uncharacterized protein</fullName>
    </submittedName>
</protein>
<sequence>MESFDQSHGLRARVRRTREDGAAIPERPFTVDGDAIAEVAAIIAPDDCPGSPNVPRTPSPSPLRVPPGLVGLHPRLRSPVAGSHALFPSPVYRPCSPGWRSGTDSPATEPTKNPFFQSNRVLIGDNWLVPPAPRPSPLTTPATSCHSSSVGSAALERRSDRSGGSDADQSQVGETKDELDQLFEWSGGVPPTPEWESTWSSLPGWMFRPTLPEVEALYHPPMLGSNADADGITDSENASQASDPANTPFFPHGDLPFLSDTQVQVLLEPRQQPVPTQPAPLPGLDPEAYTRLYQTFAQVFISYCQRTPTENKGGCIQRIHVFQAVLEEYRSSIRQVVWDA</sequence>
<feature type="region of interest" description="Disordered" evidence="1">
    <location>
        <begin position="1"/>
        <end position="29"/>
    </location>
</feature>
<dbReference type="AlphaFoldDB" id="A0A180G776"/>
<evidence type="ECO:0000256" key="1">
    <source>
        <dbReference type="SAM" id="MobiDB-lite"/>
    </source>
</evidence>
<reference evidence="2" key="1">
    <citation type="submission" date="2009-11" db="EMBL/GenBank/DDBJ databases">
        <authorList>
            <consortium name="The Broad Institute Genome Sequencing Platform"/>
            <person name="Ward D."/>
            <person name="Feldgarden M."/>
            <person name="Earl A."/>
            <person name="Young S.K."/>
            <person name="Zeng Q."/>
            <person name="Koehrsen M."/>
            <person name="Alvarado L."/>
            <person name="Berlin A."/>
            <person name="Bochicchio J."/>
            <person name="Borenstein D."/>
            <person name="Chapman S.B."/>
            <person name="Chen Z."/>
            <person name="Engels R."/>
            <person name="Freedman E."/>
            <person name="Gellesch M."/>
            <person name="Goldberg J."/>
            <person name="Griggs A."/>
            <person name="Gujja S."/>
            <person name="Heilman E."/>
            <person name="Heiman D."/>
            <person name="Hepburn T."/>
            <person name="Howarth C."/>
            <person name="Jen D."/>
            <person name="Larson L."/>
            <person name="Lewis B."/>
            <person name="Mehta T."/>
            <person name="Park D."/>
            <person name="Pearson M."/>
            <person name="Roberts A."/>
            <person name="Saif S."/>
            <person name="Shea T."/>
            <person name="Shenoy N."/>
            <person name="Sisk P."/>
            <person name="Stolte C."/>
            <person name="Sykes S."/>
            <person name="Thomson T."/>
            <person name="Walk T."/>
            <person name="White J."/>
            <person name="Yandava C."/>
            <person name="Izard J."/>
            <person name="Baranova O.V."/>
            <person name="Blanton J.M."/>
            <person name="Tanner A.C."/>
            <person name="Dewhirst F.E."/>
            <person name="Haas B."/>
            <person name="Nusbaum C."/>
            <person name="Birren B."/>
        </authorList>
    </citation>
    <scope>NUCLEOTIDE SEQUENCE [LARGE SCALE GENOMIC DNA]</scope>
    <source>
        <strain evidence="2">1-1 BBBD Race 1</strain>
    </source>
</reference>
<evidence type="ECO:0000313" key="4">
    <source>
        <dbReference type="Proteomes" id="UP000005240"/>
    </source>
</evidence>
<keyword evidence="4" id="KW-1185">Reference proteome</keyword>
<evidence type="ECO:0000313" key="3">
    <source>
        <dbReference type="EnsemblFungi" id="PTTG_09421-t43_1-p1"/>
    </source>
</evidence>
<feature type="compositionally biased region" description="Pro residues" evidence="1">
    <location>
        <begin position="55"/>
        <end position="65"/>
    </location>
</feature>
<feature type="region of interest" description="Disordered" evidence="1">
    <location>
        <begin position="45"/>
        <end position="67"/>
    </location>
</feature>
<dbReference type="EnsemblFungi" id="PTTG_09421-t43_1">
    <property type="protein sequence ID" value="PTTG_09421-t43_1-p1"/>
    <property type="gene ID" value="PTTG_09421"/>
</dbReference>
<feature type="region of interest" description="Disordered" evidence="1">
    <location>
        <begin position="126"/>
        <end position="176"/>
    </location>
</feature>
<dbReference type="Proteomes" id="UP000005240">
    <property type="component" value="Unassembled WGS sequence"/>
</dbReference>
<proteinExistence type="predicted"/>
<dbReference type="VEuPathDB" id="FungiDB:PTTG_09421"/>
<gene>
    <name evidence="2" type="ORF">PTTG_09421</name>
</gene>
<evidence type="ECO:0000313" key="2">
    <source>
        <dbReference type="EMBL" id="OAV88501.1"/>
    </source>
</evidence>